<evidence type="ECO:0000313" key="1">
    <source>
        <dbReference type="EMBL" id="PYI28453.1"/>
    </source>
</evidence>
<keyword evidence="2" id="KW-1185">Reference proteome</keyword>
<evidence type="ECO:0000313" key="2">
    <source>
        <dbReference type="Proteomes" id="UP000248817"/>
    </source>
</evidence>
<organism evidence="1 2">
    <name type="scientific">Aspergillus indologenus CBS 114.80</name>
    <dbReference type="NCBI Taxonomy" id="1450541"/>
    <lineage>
        <taxon>Eukaryota</taxon>
        <taxon>Fungi</taxon>
        <taxon>Dikarya</taxon>
        <taxon>Ascomycota</taxon>
        <taxon>Pezizomycotina</taxon>
        <taxon>Eurotiomycetes</taxon>
        <taxon>Eurotiomycetidae</taxon>
        <taxon>Eurotiales</taxon>
        <taxon>Aspergillaceae</taxon>
        <taxon>Aspergillus</taxon>
        <taxon>Aspergillus subgen. Circumdati</taxon>
    </lineage>
</organism>
<dbReference type="Proteomes" id="UP000248817">
    <property type="component" value="Unassembled WGS sequence"/>
</dbReference>
<name>A0A2V5I397_9EURO</name>
<protein>
    <submittedName>
        <fullName evidence="1">Uncharacterized protein</fullName>
    </submittedName>
</protein>
<dbReference type="AlphaFoldDB" id="A0A2V5I397"/>
<accession>A0A2V5I397</accession>
<dbReference type="EMBL" id="KZ825547">
    <property type="protein sequence ID" value="PYI28453.1"/>
    <property type="molecule type" value="Genomic_DNA"/>
</dbReference>
<proteinExistence type="predicted"/>
<reference evidence="1 2" key="1">
    <citation type="submission" date="2018-02" db="EMBL/GenBank/DDBJ databases">
        <title>The genomes of Aspergillus section Nigri reveals drivers in fungal speciation.</title>
        <authorList>
            <consortium name="DOE Joint Genome Institute"/>
            <person name="Vesth T.C."/>
            <person name="Nybo J."/>
            <person name="Theobald S."/>
            <person name="Brandl J."/>
            <person name="Frisvad J.C."/>
            <person name="Nielsen K.F."/>
            <person name="Lyhne E.K."/>
            <person name="Kogle M.E."/>
            <person name="Kuo A."/>
            <person name="Riley R."/>
            <person name="Clum A."/>
            <person name="Nolan M."/>
            <person name="Lipzen A."/>
            <person name="Salamov A."/>
            <person name="Henrissat B."/>
            <person name="Wiebenga A."/>
            <person name="De vries R.P."/>
            <person name="Grigoriev I.V."/>
            <person name="Mortensen U.H."/>
            <person name="Andersen M.R."/>
            <person name="Baker S.E."/>
        </authorList>
    </citation>
    <scope>NUCLEOTIDE SEQUENCE [LARGE SCALE GENOMIC DNA]</scope>
    <source>
        <strain evidence="1 2">CBS 114.80</strain>
    </source>
</reference>
<sequence length="108" mass="11885">MGVPLLYRCFSYTVWQGKPDGGLGLGLWFQRLGVEGCCFAPFVLDGAVCVCVYACMCICVSVCVDGWVGGCSVYLRRKPRGSSVSKLEVRWSEVGKVHTRRSCSATYR</sequence>
<gene>
    <name evidence="1" type="ORF">BP00DRAFT_259230</name>
</gene>